<dbReference type="InterPro" id="IPR009061">
    <property type="entry name" value="DNA-bd_dom_put_sf"/>
</dbReference>
<dbReference type="Proteomes" id="UP000552709">
    <property type="component" value="Unassembled WGS sequence"/>
</dbReference>
<dbReference type="InterPro" id="IPR000551">
    <property type="entry name" value="MerR-type_HTH_dom"/>
</dbReference>
<organism evidence="3 4">
    <name type="scientific">Deinococcus humi</name>
    <dbReference type="NCBI Taxonomy" id="662880"/>
    <lineage>
        <taxon>Bacteria</taxon>
        <taxon>Thermotogati</taxon>
        <taxon>Deinococcota</taxon>
        <taxon>Deinococci</taxon>
        <taxon>Deinococcales</taxon>
        <taxon>Deinococcaceae</taxon>
        <taxon>Deinococcus</taxon>
    </lineage>
</organism>
<keyword evidence="4" id="KW-1185">Reference proteome</keyword>
<dbReference type="GO" id="GO:0003700">
    <property type="term" value="F:DNA-binding transcription factor activity"/>
    <property type="evidence" value="ECO:0007669"/>
    <property type="project" value="InterPro"/>
</dbReference>
<proteinExistence type="predicted"/>
<feature type="domain" description="HTH merR-type" evidence="2">
    <location>
        <begin position="7"/>
        <end position="75"/>
    </location>
</feature>
<evidence type="ECO:0000313" key="4">
    <source>
        <dbReference type="Proteomes" id="UP000552709"/>
    </source>
</evidence>
<dbReference type="CDD" id="cd01109">
    <property type="entry name" value="HTH_YyaN"/>
    <property type="match status" value="1"/>
</dbReference>
<dbReference type="PRINTS" id="PR00040">
    <property type="entry name" value="HTHMERR"/>
</dbReference>
<protein>
    <submittedName>
        <fullName evidence="3">DNA-binding transcriptional MerR regulator</fullName>
    </submittedName>
</protein>
<reference evidence="3 4" key="1">
    <citation type="submission" date="2020-08" db="EMBL/GenBank/DDBJ databases">
        <title>Genomic Encyclopedia of Type Strains, Phase IV (KMG-IV): sequencing the most valuable type-strain genomes for metagenomic binning, comparative biology and taxonomic classification.</title>
        <authorList>
            <person name="Goeker M."/>
        </authorList>
    </citation>
    <scope>NUCLEOTIDE SEQUENCE [LARGE SCALE GENOMIC DNA]</scope>
    <source>
        <strain evidence="3 4">DSM 27939</strain>
    </source>
</reference>
<dbReference type="InterPro" id="IPR047057">
    <property type="entry name" value="MerR_fam"/>
</dbReference>
<evidence type="ECO:0000259" key="2">
    <source>
        <dbReference type="PROSITE" id="PS50937"/>
    </source>
</evidence>
<dbReference type="SMART" id="SM00422">
    <property type="entry name" value="HTH_MERR"/>
    <property type="match status" value="1"/>
</dbReference>
<name>A0A7W8JQ08_9DEIO</name>
<keyword evidence="1 3" id="KW-0238">DNA-binding</keyword>
<dbReference type="EMBL" id="JACHFL010000001">
    <property type="protein sequence ID" value="MBB5361107.1"/>
    <property type="molecule type" value="Genomic_DNA"/>
</dbReference>
<dbReference type="PANTHER" id="PTHR30204:SF98">
    <property type="entry name" value="HTH-TYPE TRANSCRIPTIONAL REGULATOR ADHR"/>
    <property type="match status" value="1"/>
</dbReference>
<dbReference type="PROSITE" id="PS50937">
    <property type="entry name" value="HTH_MERR_2"/>
    <property type="match status" value="1"/>
</dbReference>
<comment type="caution">
    <text evidence="3">The sequence shown here is derived from an EMBL/GenBank/DDBJ whole genome shotgun (WGS) entry which is preliminary data.</text>
</comment>
<dbReference type="AlphaFoldDB" id="A0A7W8JQ08"/>
<gene>
    <name evidence="3" type="ORF">HNQ08_000178</name>
</gene>
<sequence>MPDAASPLSIRETAAALGVSAHTLRYYEREGLLTVPRTVGGERQYGPRELDALRFLLHLRGIGVNMAGLREYVALVRQGDGTVAARRDLLSRHEEAVNAQLVALETALHAIRRKIAKYDQLYSPPTPTAKEKP</sequence>
<accession>A0A7W8JQ08</accession>
<dbReference type="SUPFAM" id="SSF46955">
    <property type="entry name" value="Putative DNA-binding domain"/>
    <property type="match status" value="1"/>
</dbReference>
<dbReference type="Pfam" id="PF13411">
    <property type="entry name" value="MerR_1"/>
    <property type="match status" value="1"/>
</dbReference>
<dbReference type="GO" id="GO:0003677">
    <property type="term" value="F:DNA binding"/>
    <property type="evidence" value="ECO:0007669"/>
    <property type="project" value="UniProtKB-KW"/>
</dbReference>
<evidence type="ECO:0000256" key="1">
    <source>
        <dbReference type="ARBA" id="ARBA00023125"/>
    </source>
</evidence>
<dbReference type="Gene3D" id="1.10.1660.10">
    <property type="match status" value="1"/>
</dbReference>
<dbReference type="PANTHER" id="PTHR30204">
    <property type="entry name" value="REDOX-CYCLING DRUG-SENSING TRANSCRIPTIONAL ACTIVATOR SOXR"/>
    <property type="match status" value="1"/>
</dbReference>
<evidence type="ECO:0000313" key="3">
    <source>
        <dbReference type="EMBL" id="MBB5361107.1"/>
    </source>
</evidence>